<dbReference type="PANTHER" id="PTHR37404:SF1">
    <property type="entry name" value="HCG1796489"/>
    <property type="match status" value="1"/>
</dbReference>
<accession>A0A8C2GHT5</accession>
<reference evidence="2" key="1">
    <citation type="submission" date="2025-08" db="UniProtKB">
        <authorList>
            <consortium name="Ensembl"/>
        </authorList>
    </citation>
    <scope>IDENTIFICATION</scope>
</reference>
<evidence type="ECO:0000313" key="2">
    <source>
        <dbReference type="Ensembl" id="ENSCCRP00015095280.1"/>
    </source>
</evidence>
<organism evidence="2 3">
    <name type="scientific">Cyprinus carpio</name>
    <name type="common">Common carp</name>
    <dbReference type="NCBI Taxonomy" id="7962"/>
    <lineage>
        <taxon>Eukaryota</taxon>
        <taxon>Metazoa</taxon>
        <taxon>Chordata</taxon>
        <taxon>Craniata</taxon>
        <taxon>Vertebrata</taxon>
        <taxon>Euteleostomi</taxon>
        <taxon>Actinopterygii</taxon>
        <taxon>Neopterygii</taxon>
        <taxon>Teleostei</taxon>
        <taxon>Ostariophysi</taxon>
        <taxon>Cypriniformes</taxon>
        <taxon>Cyprinidae</taxon>
        <taxon>Cyprininae</taxon>
        <taxon>Cyprinus</taxon>
    </lineage>
</organism>
<dbReference type="InterPro" id="IPR053347">
    <property type="entry name" value="Axonemal_MT_stabilizer"/>
</dbReference>
<evidence type="ECO:0000256" key="1">
    <source>
        <dbReference type="SAM" id="MobiDB-lite"/>
    </source>
</evidence>
<protein>
    <submittedName>
        <fullName evidence="2">Zgc:193811</fullName>
    </submittedName>
</protein>
<dbReference type="Proteomes" id="UP000694700">
    <property type="component" value="Unplaced"/>
</dbReference>
<evidence type="ECO:0000313" key="3">
    <source>
        <dbReference type="Proteomes" id="UP000694700"/>
    </source>
</evidence>
<dbReference type="PANTHER" id="PTHR37404">
    <property type="entry name" value="HCG1796489"/>
    <property type="match status" value="1"/>
</dbReference>
<name>A0A8C2GHT5_CYPCA</name>
<dbReference type="Ensembl" id="ENSCCRT00015098365.1">
    <property type="protein sequence ID" value="ENSCCRP00015095280.1"/>
    <property type="gene ID" value="ENSCCRG00015038439.1"/>
</dbReference>
<sequence length="282" mass="31493">MDNQRRKVQTSTTIGHAYLQPSSFYFKTCKNAPLPPVVRSQNRVPASAHFSLTSHTEHDRKPLNGPLYNEIHSKAPAHWTTHFLSELAQRLRDRPTVGVVSNPISEMQDRYRGQSAAREPPAEHFSMMKALYRQLETAQMALVQEPVFSTTKTDFKHFNRSDLSPRSVLDAATFNGTLTKSGAHSRLPAHKAPSTLSCQPRLPRPPLPVPHRGKSSLYMDSFTVPVPPPTSQAADVAQSGVKWQDEGGRGVLLDILGVPKMYSTENQTYGRNKMSMVQYCSK</sequence>
<feature type="region of interest" description="Disordered" evidence="1">
    <location>
        <begin position="182"/>
        <end position="203"/>
    </location>
</feature>
<dbReference type="AlphaFoldDB" id="A0A8C2GHT5"/>
<proteinExistence type="predicted"/>